<proteinExistence type="inferred from homology"/>
<keyword evidence="1" id="KW-0472">Membrane</keyword>
<gene>
    <name evidence="2" type="ORF">CO058_03370</name>
</gene>
<accession>A0A2M8EL70</accession>
<protein>
    <recommendedName>
        <fullName evidence="1">Putative membrane protein insertion efficiency factor</fullName>
    </recommendedName>
</protein>
<sequence>MLKKLILKLIRFYQKWFSLDQGFLGKVFHLNVCRFEPYCSEYTYQAVDKYGIIKGSFMGIYRILRCNPFSKGGYDPVQ</sequence>
<dbReference type="HAMAP" id="MF_00386">
    <property type="entry name" value="UPF0161_YidD"/>
    <property type="match status" value="1"/>
</dbReference>
<dbReference type="EMBL" id="PFSJ01000025">
    <property type="protein sequence ID" value="PJC23447.1"/>
    <property type="molecule type" value="Genomic_DNA"/>
</dbReference>
<evidence type="ECO:0000256" key="1">
    <source>
        <dbReference type="HAMAP-Rule" id="MF_00386"/>
    </source>
</evidence>
<evidence type="ECO:0000313" key="3">
    <source>
        <dbReference type="Proteomes" id="UP000229756"/>
    </source>
</evidence>
<dbReference type="GO" id="GO:0005886">
    <property type="term" value="C:plasma membrane"/>
    <property type="evidence" value="ECO:0007669"/>
    <property type="project" value="UniProtKB-SubCell"/>
</dbReference>
<reference evidence="3" key="1">
    <citation type="submission" date="2017-09" db="EMBL/GenBank/DDBJ databases">
        <title>Depth-based differentiation of microbial function through sediment-hosted aquifers and enrichment of novel symbionts in the deep terrestrial subsurface.</title>
        <authorList>
            <person name="Probst A.J."/>
            <person name="Ladd B."/>
            <person name="Jarett J.K."/>
            <person name="Geller-Mcgrath D.E."/>
            <person name="Sieber C.M.K."/>
            <person name="Emerson J.B."/>
            <person name="Anantharaman K."/>
            <person name="Thomas B.C."/>
            <person name="Malmstrom R."/>
            <person name="Stieglmeier M."/>
            <person name="Klingl A."/>
            <person name="Woyke T."/>
            <person name="Ryan C.M."/>
            <person name="Banfield J.F."/>
        </authorList>
    </citation>
    <scope>NUCLEOTIDE SEQUENCE [LARGE SCALE GENOMIC DNA]</scope>
</reference>
<dbReference type="NCBIfam" id="TIGR00278">
    <property type="entry name" value="membrane protein insertion efficiency factor YidD"/>
    <property type="match status" value="1"/>
</dbReference>
<dbReference type="AlphaFoldDB" id="A0A2M8EL70"/>
<comment type="subcellular location">
    <subcellularLocation>
        <location evidence="1">Cell membrane</location>
        <topology evidence="1">Peripheral membrane protein</topology>
        <orientation evidence="1">Cytoplasmic side</orientation>
    </subcellularLocation>
</comment>
<dbReference type="Proteomes" id="UP000229756">
    <property type="component" value="Unassembled WGS sequence"/>
</dbReference>
<comment type="caution">
    <text evidence="2">The sequence shown here is derived from an EMBL/GenBank/DDBJ whole genome shotgun (WGS) entry which is preliminary data.</text>
</comment>
<keyword evidence="1" id="KW-1003">Cell membrane</keyword>
<comment type="function">
    <text evidence="1">Could be involved in insertion of integral membrane proteins into the membrane.</text>
</comment>
<dbReference type="PANTHER" id="PTHR33383">
    <property type="entry name" value="MEMBRANE PROTEIN INSERTION EFFICIENCY FACTOR-RELATED"/>
    <property type="match status" value="1"/>
</dbReference>
<dbReference type="InterPro" id="IPR002696">
    <property type="entry name" value="Membr_insert_effic_factor_YidD"/>
</dbReference>
<dbReference type="Pfam" id="PF01809">
    <property type="entry name" value="YidD"/>
    <property type="match status" value="1"/>
</dbReference>
<comment type="similarity">
    <text evidence="1">Belongs to the UPF0161 family.</text>
</comment>
<dbReference type="PANTHER" id="PTHR33383:SF1">
    <property type="entry name" value="MEMBRANE PROTEIN INSERTION EFFICIENCY FACTOR-RELATED"/>
    <property type="match status" value="1"/>
</dbReference>
<organism evidence="2 3">
    <name type="scientific">candidate division WWE3 bacterium CG_4_9_14_0_2_um_filter_35_11</name>
    <dbReference type="NCBI Taxonomy" id="1975077"/>
    <lineage>
        <taxon>Bacteria</taxon>
        <taxon>Katanobacteria</taxon>
    </lineage>
</organism>
<name>A0A2M8EL70_UNCKA</name>
<dbReference type="SMART" id="SM01234">
    <property type="entry name" value="Haemolytic"/>
    <property type="match status" value="1"/>
</dbReference>
<evidence type="ECO:0000313" key="2">
    <source>
        <dbReference type="EMBL" id="PJC23447.1"/>
    </source>
</evidence>